<gene>
    <name evidence="2" type="ORF">FB475_3157</name>
</gene>
<dbReference type="EMBL" id="VFMM01000001">
    <property type="protein sequence ID" value="TQJ19001.1"/>
    <property type="molecule type" value="Genomic_DNA"/>
</dbReference>
<dbReference type="InterPro" id="IPR041581">
    <property type="entry name" value="Glyoxalase_6"/>
</dbReference>
<organism evidence="2 3">
    <name type="scientific">Kribbella jejuensis</name>
    <dbReference type="NCBI Taxonomy" id="236068"/>
    <lineage>
        <taxon>Bacteria</taxon>
        <taxon>Bacillati</taxon>
        <taxon>Actinomycetota</taxon>
        <taxon>Actinomycetes</taxon>
        <taxon>Propionibacteriales</taxon>
        <taxon>Kribbellaceae</taxon>
        <taxon>Kribbella</taxon>
    </lineage>
</organism>
<protein>
    <recommendedName>
        <fullName evidence="1">Glyoxalase-like domain-containing protein</fullName>
    </recommendedName>
</protein>
<proteinExistence type="predicted"/>
<dbReference type="OrthoDB" id="3212826at2"/>
<keyword evidence="3" id="KW-1185">Reference proteome</keyword>
<feature type="domain" description="Glyoxalase-like" evidence="1">
    <location>
        <begin position="24"/>
        <end position="121"/>
    </location>
</feature>
<dbReference type="Proteomes" id="UP000316298">
    <property type="component" value="Unassembled WGS sequence"/>
</dbReference>
<dbReference type="PANTHER" id="PTHR35908:SF1">
    <property type="entry name" value="CONSERVED PROTEIN"/>
    <property type="match status" value="1"/>
</dbReference>
<dbReference type="AlphaFoldDB" id="A0A542EUH0"/>
<comment type="caution">
    <text evidence="2">The sequence shown here is derived from an EMBL/GenBank/DDBJ whole genome shotgun (WGS) entry which is preliminary data.</text>
</comment>
<sequence length="238" mass="26449">MALEIQNVVFACPGNSPESYQRGARPVAEFYAALLGMRIVREDWFLVAGDGRLMLGFGDGPIDYQPPRWPDPAYPQQLHVDVAVPELAAAGERAAELGAELLDDRRDWHVYADPIGHPFCFYQEATDRARIVRIVIDCPEPRELATFYSALLELPERELDTPDRVVLAGTPQLAFQRSDAPAPRWPDPAYPQQVHLDLFTDDVEEARAHAVSVGAEALQTDGPDHHVYADPAGHPFCI</sequence>
<reference evidence="2 3" key="1">
    <citation type="submission" date="2019-06" db="EMBL/GenBank/DDBJ databases">
        <title>Sequencing the genomes of 1000 actinobacteria strains.</title>
        <authorList>
            <person name="Klenk H.-P."/>
        </authorList>
    </citation>
    <scope>NUCLEOTIDE SEQUENCE [LARGE SCALE GENOMIC DNA]</scope>
    <source>
        <strain evidence="2 3">DSM 17305</strain>
    </source>
</reference>
<dbReference type="SUPFAM" id="SSF54593">
    <property type="entry name" value="Glyoxalase/Bleomycin resistance protein/Dihydroxybiphenyl dioxygenase"/>
    <property type="match status" value="2"/>
</dbReference>
<dbReference type="InterPro" id="IPR029068">
    <property type="entry name" value="Glyas_Bleomycin-R_OHBP_Dase"/>
</dbReference>
<dbReference type="Pfam" id="PF18029">
    <property type="entry name" value="Glyoxalase_6"/>
    <property type="match status" value="2"/>
</dbReference>
<evidence type="ECO:0000259" key="1">
    <source>
        <dbReference type="Pfam" id="PF18029"/>
    </source>
</evidence>
<evidence type="ECO:0000313" key="2">
    <source>
        <dbReference type="EMBL" id="TQJ19001.1"/>
    </source>
</evidence>
<accession>A0A542EUH0</accession>
<dbReference type="Gene3D" id="3.10.180.10">
    <property type="entry name" value="2,3-Dihydroxybiphenyl 1,2-Dioxygenase, domain 1"/>
    <property type="match status" value="2"/>
</dbReference>
<evidence type="ECO:0000313" key="3">
    <source>
        <dbReference type="Proteomes" id="UP000316298"/>
    </source>
</evidence>
<dbReference type="CDD" id="cd06587">
    <property type="entry name" value="VOC"/>
    <property type="match status" value="1"/>
</dbReference>
<feature type="domain" description="Glyoxalase-like" evidence="1">
    <location>
        <begin position="134"/>
        <end position="238"/>
    </location>
</feature>
<dbReference type="RefSeq" id="WP_141856676.1">
    <property type="nucleotide sequence ID" value="NZ_BAAAKA010000002.1"/>
</dbReference>
<name>A0A542EUH0_9ACTN</name>
<dbReference type="PANTHER" id="PTHR35908">
    <property type="entry name" value="HYPOTHETICAL FUSION PROTEIN"/>
    <property type="match status" value="1"/>
</dbReference>